<accession>D2V8P8</accession>
<dbReference type="GeneID" id="8860075"/>
<proteinExistence type="predicted"/>
<dbReference type="InParanoid" id="D2V8P8"/>
<dbReference type="OMA" id="FCHISLP"/>
<dbReference type="RefSeq" id="XP_002679474.1">
    <property type="nucleotide sequence ID" value="XM_002679428.1"/>
</dbReference>
<dbReference type="VEuPathDB" id="AmoebaDB:NAEGRDRAFT_47564"/>
<organism evidence="2">
    <name type="scientific">Naegleria gruberi</name>
    <name type="common">Amoeba</name>
    <dbReference type="NCBI Taxonomy" id="5762"/>
    <lineage>
        <taxon>Eukaryota</taxon>
        <taxon>Discoba</taxon>
        <taxon>Heterolobosea</taxon>
        <taxon>Tetramitia</taxon>
        <taxon>Eutetramitia</taxon>
        <taxon>Vahlkampfiidae</taxon>
        <taxon>Naegleria</taxon>
    </lineage>
</organism>
<dbReference type="AlphaFoldDB" id="D2V8P8"/>
<sequence length="455" mass="50578">MTSMVQGHTMTMHAKLVNVIHQVKNKMATTVTDPIPTRPPQLPSAFNATVTTTVPFIGQVTGPFYFDYDNSRMRTDVSMFGQSQASIAFYNEMVQYDIMLPNGPCQVKKLTDPIYPFIIPPFATFVGFENVNSKNCQHWNLHLSPYIMDFYVSSDSNEDNGKDTYYVVRFTLSTDPTYPIPMNVQMDFENVQVGPQPDSLFSIWKNAGCPVPKPPTYYSVSGYTKNALNGQVIPNIQVSLSYGNQYFKTASDKNGLFTFDKALAGSNIILSTEGFTNAGYLPIKQNISSLSGNINAGTIADLFLSPVIPSGQWRAILSWASSPRDLDLHMMMPNGCHTYFSNKQCFTPQGNATLDHDVRNGFGPETLTLSPSSNAANSEFNYFVYNYSNEASYVKSQALVKIYNSAGFVNQIQIPTSGYDTSARYWKVFKLVIDGSGQPQVKIINTVSQTNLIVY</sequence>
<gene>
    <name evidence="1" type="ORF">NAEGRDRAFT_47564</name>
</gene>
<dbReference type="InterPro" id="IPR008969">
    <property type="entry name" value="CarboxyPept-like_regulatory"/>
</dbReference>
<evidence type="ECO:0000313" key="1">
    <source>
        <dbReference type="EMBL" id="EFC46730.1"/>
    </source>
</evidence>
<dbReference type="OrthoDB" id="25654at2759"/>
<evidence type="ECO:0000313" key="2">
    <source>
        <dbReference type="Proteomes" id="UP000006671"/>
    </source>
</evidence>
<dbReference type="eggNOG" id="ENOG502SG1A">
    <property type="taxonomic scope" value="Eukaryota"/>
</dbReference>
<dbReference type="Proteomes" id="UP000006671">
    <property type="component" value="Unassembled WGS sequence"/>
</dbReference>
<dbReference type="EMBL" id="GG738857">
    <property type="protein sequence ID" value="EFC46730.1"/>
    <property type="molecule type" value="Genomic_DNA"/>
</dbReference>
<name>D2V8P8_NAEGR</name>
<protein>
    <submittedName>
        <fullName evidence="1">Predicted protein</fullName>
    </submittedName>
</protein>
<dbReference type="KEGG" id="ngr:NAEGRDRAFT_47564"/>
<keyword evidence="2" id="KW-1185">Reference proteome</keyword>
<reference evidence="1 2" key="1">
    <citation type="journal article" date="2010" name="Cell">
        <title>The genome of Naegleria gruberi illuminates early eukaryotic versatility.</title>
        <authorList>
            <person name="Fritz-Laylin L.K."/>
            <person name="Prochnik S.E."/>
            <person name="Ginger M.L."/>
            <person name="Dacks J.B."/>
            <person name="Carpenter M.L."/>
            <person name="Field M.C."/>
            <person name="Kuo A."/>
            <person name="Paredez A."/>
            <person name="Chapman J."/>
            <person name="Pham J."/>
            <person name="Shu S."/>
            <person name="Neupane R."/>
            <person name="Cipriano M."/>
            <person name="Mancuso J."/>
            <person name="Tu H."/>
            <person name="Salamov A."/>
            <person name="Lindquist E."/>
            <person name="Shapiro H."/>
            <person name="Lucas S."/>
            <person name="Grigoriev I.V."/>
            <person name="Cande W.Z."/>
            <person name="Fulton C."/>
            <person name="Rokhsar D.S."/>
            <person name="Dawson S.C."/>
        </authorList>
    </citation>
    <scope>NUCLEOTIDE SEQUENCE [LARGE SCALE GENOMIC DNA]</scope>
    <source>
        <strain evidence="1 2">NEG-M</strain>
    </source>
</reference>
<dbReference type="SUPFAM" id="SSF49464">
    <property type="entry name" value="Carboxypeptidase regulatory domain-like"/>
    <property type="match status" value="1"/>
</dbReference>